<dbReference type="Pfam" id="PF02645">
    <property type="entry name" value="DegV"/>
    <property type="match status" value="1"/>
</dbReference>
<evidence type="ECO:0000256" key="1">
    <source>
        <dbReference type="ARBA" id="ARBA00023121"/>
    </source>
</evidence>
<dbReference type="PANTHER" id="PTHR33434:SF2">
    <property type="entry name" value="FATTY ACID-BINDING PROTEIN TM_1468"/>
    <property type="match status" value="1"/>
</dbReference>
<dbReference type="OrthoDB" id="9760324at2"/>
<proteinExistence type="predicted"/>
<keyword evidence="3" id="KW-1185">Reference proteome</keyword>
<dbReference type="InterPro" id="IPR003797">
    <property type="entry name" value="DegV"/>
</dbReference>
<name>A0A3N0AFU2_9ACTN</name>
<gene>
    <name evidence="2" type="ORF">DMP07_03510</name>
</gene>
<dbReference type="EMBL" id="QICB01000002">
    <property type="protein sequence ID" value="RNL20662.1"/>
    <property type="molecule type" value="Genomic_DNA"/>
</dbReference>
<dbReference type="SUPFAM" id="SSF82549">
    <property type="entry name" value="DAK1/DegV-like"/>
    <property type="match status" value="1"/>
</dbReference>
<organism evidence="2 3">
    <name type="scientific">Slackia faecicanis</name>
    <dbReference type="NCBI Taxonomy" id="255723"/>
    <lineage>
        <taxon>Bacteria</taxon>
        <taxon>Bacillati</taxon>
        <taxon>Actinomycetota</taxon>
        <taxon>Coriobacteriia</taxon>
        <taxon>Eggerthellales</taxon>
        <taxon>Eggerthellaceae</taxon>
        <taxon>Slackia</taxon>
    </lineage>
</organism>
<sequence>MKIALVTDSTCDWPFADYAERDVSMVPLSIGFGEKSLLDQIELSSDGFCDLLESATTDLPTTSQPSPGAFSALFDELAERGYDAALCMHIGSKLSGTVQSASIAAAQASIDVRVIDTQLAASALGLAVDQACRLRDAGVDDIDELERRVSQACANTKILLIPETLDSLVRGGRLPKETADKMGMLNVRALLTIDETGSVVFFDKARGAKGAVARCIEVLEETAAQHGPLDVRYTHVRNAAAAEKLAAAIEASNAEVASVHADICGATIATHLGLGAWGVAMAPRAV</sequence>
<evidence type="ECO:0000313" key="3">
    <source>
        <dbReference type="Proteomes" id="UP000267368"/>
    </source>
</evidence>
<protein>
    <recommendedName>
        <fullName evidence="4">DegV family protein</fullName>
    </recommendedName>
</protein>
<comment type="caution">
    <text evidence="2">The sequence shown here is derived from an EMBL/GenBank/DDBJ whole genome shotgun (WGS) entry which is preliminary data.</text>
</comment>
<dbReference type="AlphaFoldDB" id="A0A3N0AFU2"/>
<dbReference type="Proteomes" id="UP000267368">
    <property type="component" value="Unassembled WGS sequence"/>
</dbReference>
<dbReference type="PROSITE" id="PS51482">
    <property type="entry name" value="DEGV"/>
    <property type="match status" value="1"/>
</dbReference>
<evidence type="ECO:0000313" key="2">
    <source>
        <dbReference type="EMBL" id="RNL20662.1"/>
    </source>
</evidence>
<reference evidence="3" key="1">
    <citation type="submission" date="2018-05" db="EMBL/GenBank/DDBJ databases">
        <title>Genome Sequencing of selected type strains of the family Eggerthellaceae.</title>
        <authorList>
            <person name="Danylec N."/>
            <person name="Stoll D.A."/>
            <person name="Doetsch A."/>
            <person name="Huch M."/>
        </authorList>
    </citation>
    <scope>NUCLEOTIDE SEQUENCE [LARGE SCALE GENOMIC DNA]</scope>
    <source>
        <strain evidence="3">DSM 17537</strain>
    </source>
</reference>
<dbReference type="PANTHER" id="PTHR33434">
    <property type="entry name" value="DEGV DOMAIN-CONTAINING PROTEIN DR_1986-RELATED"/>
    <property type="match status" value="1"/>
</dbReference>
<dbReference type="NCBIfam" id="TIGR00762">
    <property type="entry name" value="DegV"/>
    <property type="match status" value="1"/>
</dbReference>
<accession>A0A3N0AFU2</accession>
<dbReference type="Gene3D" id="3.40.50.10170">
    <property type="match status" value="1"/>
</dbReference>
<dbReference type="RefSeq" id="WP_123197763.1">
    <property type="nucleotide sequence ID" value="NZ_QICB01000002.1"/>
</dbReference>
<dbReference type="InterPro" id="IPR050270">
    <property type="entry name" value="DegV_domain_contain"/>
</dbReference>
<dbReference type="Gene3D" id="3.30.1180.10">
    <property type="match status" value="1"/>
</dbReference>
<dbReference type="GO" id="GO:0008289">
    <property type="term" value="F:lipid binding"/>
    <property type="evidence" value="ECO:0007669"/>
    <property type="project" value="UniProtKB-KW"/>
</dbReference>
<evidence type="ECO:0008006" key="4">
    <source>
        <dbReference type="Google" id="ProtNLM"/>
    </source>
</evidence>
<dbReference type="InterPro" id="IPR043168">
    <property type="entry name" value="DegV_C"/>
</dbReference>
<keyword evidence="1" id="KW-0446">Lipid-binding</keyword>